<gene>
    <name evidence="7" type="ORF">COCVIDRAFT_91205</name>
</gene>
<proteinExistence type="inferred from homology"/>
<dbReference type="Proteomes" id="UP000054337">
    <property type="component" value="Unassembled WGS sequence"/>
</dbReference>
<dbReference type="PROSITE" id="PS00086">
    <property type="entry name" value="CYTOCHROME_P450"/>
    <property type="match status" value="1"/>
</dbReference>
<accession>W7EW44</accession>
<keyword evidence="4 5" id="KW-0349">Heme</keyword>
<dbReference type="InterPro" id="IPR036396">
    <property type="entry name" value="Cyt_P450_sf"/>
</dbReference>
<keyword evidence="6" id="KW-0812">Transmembrane</keyword>
<comment type="cofactor">
    <cofactor evidence="1 4">
        <name>heme</name>
        <dbReference type="ChEBI" id="CHEBI:30413"/>
    </cofactor>
</comment>
<evidence type="ECO:0000313" key="8">
    <source>
        <dbReference type="Proteomes" id="UP000054337"/>
    </source>
</evidence>
<evidence type="ECO:0000256" key="5">
    <source>
        <dbReference type="RuleBase" id="RU000461"/>
    </source>
</evidence>
<evidence type="ECO:0000256" key="4">
    <source>
        <dbReference type="PIRSR" id="PIRSR602401-1"/>
    </source>
</evidence>
<evidence type="ECO:0000256" key="3">
    <source>
        <dbReference type="ARBA" id="ARBA00023004"/>
    </source>
</evidence>
<dbReference type="Pfam" id="PF00067">
    <property type="entry name" value="p450"/>
    <property type="match status" value="1"/>
</dbReference>
<dbReference type="GO" id="GO:0016705">
    <property type="term" value="F:oxidoreductase activity, acting on paired donors, with incorporation or reduction of molecular oxygen"/>
    <property type="evidence" value="ECO:0007669"/>
    <property type="project" value="InterPro"/>
</dbReference>
<dbReference type="RefSeq" id="XP_014559674.1">
    <property type="nucleotide sequence ID" value="XM_014704188.1"/>
</dbReference>
<evidence type="ECO:0000256" key="6">
    <source>
        <dbReference type="SAM" id="Phobius"/>
    </source>
</evidence>
<dbReference type="GeneID" id="26259317"/>
<dbReference type="GO" id="GO:0004497">
    <property type="term" value="F:monooxygenase activity"/>
    <property type="evidence" value="ECO:0007669"/>
    <property type="project" value="UniProtKB-KW"/>
</dbReference>
<name>W7EW44_BIPV3</name>
<protein>
    <recommendedName>
        <fullName evidence="9">Cytochrome P450</fullName>
    </recommendedName>
</protein>
<dbReference type="GO" id="GO:0020037">
    <property type="term" value="F:heme binding"/>
    <property type="evidence" value="ECO:0007669"/>
    <property type="project" value="InterPro"/>
</dbReference>
<dbReference type="PRINTS" id="PR00385">
    <property type="entry name" value="P450"/>
</dbReference>
<evidence type="ECO:0000313" key="7">
    <source>
        <dbReference type="EMBL" id="EUN30090.1"/>
    </source>
</evidence>
<dbReference type="PANTHER" id="PTHR24305">
    <property type="entry name" value="CYTOCHROME P450"/>
    <property type="match status" value="1"/>
</dbReference>
<dbReference type="InterPro" id="IPR050121">
    <property type="entry name" value="Cytochrome_P450_monoxygenase"/>
</dbReference>
<feature type="transmembrane region" description="Helical" evidence="6">
    <location>
        <begin position="20"/>
        <end position="40"/>
    </location>
</feature>
<keyword evidence="3 4" id="KW-0408">Iron</keyword>
<dbReference type="SUPFAM" id="SSF48264">
    <property type="entry name" value="Cytochrome P450"/>
    <property type="match status" value="1"/>
</dbReference>
<dbReference type="PRINTS" id="PR00463">
    <property type="entry name" value="EP450I"/>
</dbReference>
<reference evidence="7 8" key="1">
    <citation type="journal article" date="2013" name="PLoS Genet.">
        <title>Comparative genome structure, secondary metabolite, and effector coding capacity across Cochliobolus pathogens.</title>
        <authorList>
            <person name="Condon B.J."/>
            <person name="Leng Y."/>
            <person name="Wu D."/>
            <person name="Bushley K.E."/>
            <person name="Ohm R.A."/>
            <person name="Otillar R."/>
            <person name="Martin J."/>
            <person name="Schackwitz W."/>
            <person name="Grimwood J."/>
            <person name="MohdZainudin N."/>
            <person name="Xue C."/>
            <person name="Wang R."/>
            <person name="Manning V.A."/>
            <person name="Dhillon B."/>
            <person name="Tu Z.J."/>
            <person name="Steffenson B.J."/>
            <person name="Salamov A."/>
            <person name="Sun H."/>
            <person name="Lowry S."/>
            <person name="LaButti K."/>
            <person name="Han J."/>
            <person name="Copeland A."/>
            <person name="Lindquist E."/>
            <person name="Barry K."/>
            <person name="Schmutz J."/>
            <person name="Baker S.E."/>
            <person name="Ciuffetti L.M."/>
            <person name="Grigoriev I.V."/>
            <person name="Zhong S."/>
            <person name="Turgeon B.G."/>
        </authorList>
    </citation>
    <scope>NUCLEOTIDE SEQUENCE [LARGE SCALE GENOMIC DNA]</scope>
    <source>
        <strain evidence="7 8">FI3</strain>
    </source>
</reference>
<dbReference type="InterPro" id="IPR017972">
    <property type="entry name" value="Cyt_P450_CS"/>
</dbReference>
<keyword evidence="5" id="KW-0503">Monooxygenase</keyword>
<dbReference type="AlphaFoldDB" id="W7EW44"/>
<keyword evidence="6" id="KW-1133">Transmembrane helix</keyword>
<dbReference type="Gene3D" id="1.10.630.10">
    <property type="entry name" value="Cytochrome P450"/>
    <property type="match status" value="1"/>
</dbReference>
<evidence type="ECO:0000256" key="1">
    <source>
        <dbReference type="ARBA" id="ARBA00001971"/>
    </source>
</evidence>
<dbReference type="HOGENOM" id="CLU_001570_14_0_1"/>
<keyword evidence="2 4" id="KW-0479">Metal-binding</keyword>
<keyword evidence="8" id="KW-1185">Reference proteome</keyword>
<evidence type="ECO:0000256" key="2">
    <source>
        <dbReference type="ARBA" id="ARBA00022723"/>
    </source>
</evidence>
<sequence>MLPTTAGEPTIRQLFEHAQILTLRNALIIAPILYAAFYLIHTLFISHQRKIPGPFLARITGLWELKKVVDGDLHKTMVKLHEQYGPIVRVAPNRYDFNTLEATRTIYRIGNAFPKSKYYVPFGSQDGPNLLNELENGPHGAMKRQLASLYSMSTLLSYEATVDNQTAIMRQKLENFAATGELVDIPQFFQYYAFDVIGMITLGSSMGMMEANTDVNGICAALDAAFHYTSVTGLFPSLHPWLISLTRVLCLPIPTSRVDDFVTEKMALHLDEAAQVDGSKKGATFLSKMLALRNQGKVTDRDVHVCISMNIAAGSDTTAISLSSIVYYLYTNPKVLESLRYELDAQSKAGRLSDMATYQEAQEIPYLLAVIKEALRLHSAVGTQLTRVVPKGGCIIEGHHFPEGAEVGVNSWALHYNKEMFGEDVYAFRPERWLEGDKTNIGLPESFAFGQGSRSCIGKNISILEMSKAIPQVVQNFDIDISTTSTQAWSTKCRWFVKPEYKALLRRRAK</sequence>
<dbReference type="EMBL" id="KI968708">
    <property type="protein sequence ID" value="EUN30090.1"/>
    <property type="molecule type" value="Genomic_DNA"/>
</dbReference>
<keyword evidence="5" id="KW-0560">Oxidoreductase</keyword>
<dbReference type="InterPro" id="IPR001128">
    <property type="entry name" value="Cyt_P450"/>
</dbReference>
<organism evidence="7 8">
    <name type="scientific">Bipolaris victoriae (strain FI3)</name>
    <name type="common">Victoria blight of oats agent</name>
    <name type="synonym">Cochliobolus victoriae</name>
    <dbReference type="NCBI Taxonomy" id="930091"/>
    <lineage>
        <taxon>Eukaryota</taxon>
        <taxon>Fungi</taxon>
        <taxon>Dikarya</taxon>
        <taxon>Ascomycota</taxon>
        <taxon>Pezizomycotina</taxon>
        <taxon>Dothideomycetes</taxon>
        <taxon>Pleosporomycetidae</taxon>
        <taxon>Pleosporales</taxon>
        <taxon>Pleosporineae</taxon>
        <taxon>Pleosporaceae</taxon>
        <taxon>Bipolaris</taxon>
    </lineage>
</organism>
<dbReference type="PANTHER" id="PTHR24305:SF190">
    <property type="entry name" value="P450, PUTATIVE (EUROFUNG)-RELATED"/>
    <property type="match status" value="1"/>
</dbReference>
<comment type="similarity">
    <text evidence="5">Belongs to the cytochrome P450 family.</text>
</comment>
<keyword evidence="6" id="KW-0472">Membrane</keyword>
<dbReference type="OrthoDB" id="3934656at2759"/>
<dbReference type="CDD" id="cd11060">
    <property type="entry name" value="CYP57A1-like"/>
    <property type="match status" value="1"/>
</dbReference>
<evidence type="ECO:0008006" key="9">
    <source>
        <dbReference type="Google" id="ProtNLM"/>
    </source>
</evidence>
<dbReference type="GO" id="GO:0005506">
    <property type="term" value="F:iron ion binding"/>
    <property type="evidence" value="ECO:0007669"/>
    <property type="project" value="InterPro"/>
</dbReference>
<dbReference type="InterPro" id="IPR002401">
    <property type="entry name" value="Cyt_P450_E_grp-I"/>
</dbReference>
<feature type="binding site" description="axial binding residue" evidence="4">
    <location>
        <position position="456"/>
    </location>
    <ligand>
        <name>heme</name>
        <dbReference type="ChEBI" id="CHEBI:30413"/>
    </ligand>
    <ligandPart>
        <name>Fe</name>
        <dbReference type="ChEBI" id="CHEBI:18248"/>
    </ligandPart>
</feature>